<protein>
    <submittedName>
        <fullName evidence="1">Alternative protein PCDHB9</fullName>
    </submittedName>
</protein>
<proteinExistence type="predicted"/>
<evidence type="ECO:0000313" key="1">
    <source>
        <dbReference type="EMBL" id="CCQ43620.1"/>
    </source>
</evidence>
<name>L8E8J0_HUMAN</name>
<organism evidence="1">
    <name type="scientific">Homo sapiens</name>
    <name type="common">Human</name>
    <dbReference type="NCBI Taxonomy" id="9606"/>
    <lineage>
        <taxon>Eukaryota</taxon>
        <taxon>Metazoa</taxon>
        <taxon>Chordata</taxon>
        <taxon>Craniata</taxon>
        <taxon>Vertebrata</taxon>
        <taxon>Euteleostomi</taxon>
        <taxon>Mammalia</taxon>
        <taxon>Eutheria</taxon>
        <taxon>Euarchontoglires</taxon>
        <taxon>Primates</taxon>
        <taxon>Haplorrhini</taxon>
        <taxon>Catarrhini</taxon>
        <taxon>Hominidae</taxon>
        <taxon>Homo</taxon>
    </lineage>
</organism>
<dbReference type="AlphaFoldDB" id="L8E8J0"/>
<accession>L8E8J0</accession>
<dbReference type="EMBL" id="HF584123">
    <property type="protein sequence ID" value="CCQ43620.1"/>
    <property type="molecule type" value="Genomic_DNA"/>
</dbReference>
<gene>
    <name evidence="1" type="primary">PCDHB9</name>
</gene>
<dbReference type="OrthoDB" id="6252479at2759"/>
<sequence>MITNNTCSWIHIPGICSQMRNWTERSCVALKSPVCCISKF</sequence>
<reference evidence="1" key="1">
    <citation type="journal article" date="2013" name="PLoS ONE">
        <title>Direct detection of alternative open reading frames translation products in human significantly expands the proteome.</title>
        <authorList>
            <person name="Vanderperre B."/>
            <person name="Lucier J.-F."/>
            <person name="Motard J."/>
            <person name="Tremblay G."/>
            <person name="Vanderperre S."/>
            <person name="Wisztorski M."/>
            <person name="Salzet M."/>
            <person name="Boisvert F.-M."/>
            <person name="Roucou X."/>
        </authorList>
    </citation>
    <scope>NUCLEOTIDE SEQUENCE</scope>
</reference>